<dbReference type="EMBL" id="JBIAPK010000001">
    <property type="protein sequence ID" value="MFF3337841.1"/>
    <property type="molecule type" value="Genomic_DNA"/>
</dbReference>
<protein>
    <recommendedName>
        <fullName evidence="1">JmjC domain-containing protein</fullName>
    </recommendedName>
</protein>
<dbReference type="Proteomes" id="UP001601976">
    <property type="component" value="Unassembled WGS sequence"/>
</dbReference>
<organism evidence="2 3">
    <name type="scientific">Streptomyces flavidovirens</name>
    <dbReference type="NCBI Taxonomy" id="67298"/>
    <lineage>
        <taxon>Bacteria</taxon>
        <taxon>Bacillati</taxon>
        <taxon>Actinomycetota</taxon>
        <taxon>Actinomycetes</taxon>
        <taxon>Kitasatosporales</taxon>
        <taxon>Streptomycetaceae</taxon>
        <taxon>Streptomyces</taxon>
    </lineage>
</organism>
<name>A0ABW6R8L7_9ACTN</name>
<dbReference type="RefSeq" id="WP_387893720.1">
    <property type="nucleotide sequence ID" value="NZ_JBIAPK010000001.1"/>
</dbReference>
<gene>
    <name evidence="2" type="ORF">ACFYWW_03745</name>
</gene>
<dbReference type="PROSITE" id="PS51184">
    <property type="entry name" value="JMJC"/>
    <property type="match status" value="1"/>
</dbReference>
<comment type="caution">
    <text evidence="2">The sequence shown here is derived from an EMBL/GenBank/DDBJ whole genome shotgun (WGS) entry which is preliminary data.</text>
</comment>
<evidence type="ECO:0000313" key="3">
    <source>
        <dbReference type="Proteomes" id="UP001601976"/>
    </source>
</evidence>
<keyword evidence="3" id="KW-1185">Reference proteome</keyword>
<evidence type="ECO:0000259" key="1">
    <source>
        <dbReference type="PROSITE" id="PS51184"/>
    </source>
</evidence>
<reference evidence="2 3" key="1">
    <citation type="submission" date="2024-10" db="EMBL/GenBank/DDBJ databases">
        <title>The Natural Products Discovery Center: Release of the First 8490 Sequenced Strains for Exploring Actinobacteria Biosynthetic Diversity.</title>
        <authorList>
            <person name="Kalkreuter E."/>
            <person name="Kautsar S.A."/>
            <person name="Yang D."/>
            <person name="Bader C.D."/>
            <person name="Teijaro C.N."/>
            <person name="Fluegel L."/>
            <person name="Davis C.M."/>
            <person name="Simpson J.R."/>
            <person name="Lauterbach L."/>
            <person name="Steele A.D."/>
            <person name="Gui C."/>
            <person name="Meng S."/>
            <person name="Li G."/>
            <person name="Viehrig K."/>
            <person name="Ye F."/>
            <person name="Su P."/>
            <person name="Kiefer A.F."/>
            <person name="Nichols A."/>
            <person name="Cepeda A.J."/>
            <person name="Yan W."/>
            <person name="Fan B."/>
            <person name="Jiang Y."/>
            <person name="Adhikari A."/>
            <person name="Zheng C.-J."/>
            <person name="Schuster L."/>
            <person name="Cowan T.M."/>
            <person name="Smanski M.J."/>
            <person name="Chevrette M.G."/>
            <person name="De Carvalho L.P.S."/>
            <person name="Shen B."/>
        </authorList>
    </citation>
    <scope>NUCLEOTIDE SEQUENCE [LARGE SCALE GENOMIC DNA]</scope>
    <source>
        <strain evidence="2 3">NPDC003029</strain>
    </source>
</reference>
<accession>A0ABW6R8L7</accession>
<proteinExistence type="predicted"/>
<dbReference type="Gene3D" id="2.60.120.650">
    <property type="entry name" value="Cupin"/>
    <property type="match status" value="1"/>
</dbReference>
<sequence length="261" mass="29751">MPDTIATPYEFTERWMEPPNFRISSGLRPFQFELPPALEVLDTVRQDDEVRVTILGDLDPEIRSARTRAFRHAPVEDIAAWRFRLVHFHLARLYDGPLRGFHEQVMIPWRTFLSAHGFTWHRCAPALFISGPGGNSTYHTDQSHGLVWQVEGAKTFHSYLAPEQVLSAEAAIMGETTAESPPLHDAATVQSVRMEPGELLWSHILTPHWVTSDSSLSMSINLSHGGLCHHGRYAGREIAVREHWDKNPDQAWLTDLRNTRY</sequence>
<evidence type="ECO:0000313" key="2">
    <source>
        <dbReference type="EMBL" id="MFF3337841.1"/>
    </source>
</evidence>
<feature type="domain" description="JmjC" evidence="1">
    <location>
        <begin position="62"/>
        <end position="239"/>
    </location>
</feature>
<dbReference type="SUPFAM" id="SSF51197">
    <property type="entry name" value="Clavaminate synthase-like"/>
    <property type="match status" value="1"/>
</dbReference>
<dbReference type="InterPro" id="IPR003347">
    <property type="entry name" value="JmjC_dom"/>
</dbReference>